<evidence type="ECO:0000259" key="1">
    <source>
        <dbReference type="Pfam" id="PF09659"/>
    </source>
</evidence>
<dbReference type="EMBL" id="CP000029">
    <property type="protein sequence ID" value="AAW53325.1"/>
    <property type="molecule type" value="Genomic_DNA"/>
</dbReference>
<protein>
    <recommendedName>
        <fullName evidence="6">Type III-A CRISPR-associated protein Csm6</fullName>
    </recommendedName>
</protein>
<keyword evidence="5" id="KW-0002">3D-structure</keyword>
<evidence type="ECO:0008006" key="6">
    <source>
        <dbReference type="Google" id="ProtNLM"/>
    </source>
</evidence>
<feature type="domain" description="Csm6 CARF" evidence="2">
    <location>
        <begin position="69"/>
        <end position="174"/>
    </location>
</feature>
<evidence type="ECO:0007829" key="5">
    <source>
        <dbReference type="PDB" id="5YJC"/>
    </source>
</evidence>
<organism evidence="3 4">
    <name type="scientific">Staphylococcus epidermidis (strain ATCC 35984 / DSM 28319 / BCRC 17069 / CCUG 31568 / BM 3577 / RP62A)</name>
    <dbReference type="NCBI Taxonomy" id="176279"/>
    <lineage>
        <taxon>Bacteria</taxon>
        <taxon>Bacillati</taxon>
        <taxon>Bacillota</taxon>
        <taxon>Bacilli</taxon>
        <taxon>Bacillales</taxon>
        <taxon>Staphylococcaceae</taxon>
        <taxon>Staphylococcus</taxon>
    </lineage>
</organism>
<dbReference type="Pfam" id="PF22208">
    <property type="entry name" value="Cas_Csm6_CARF"/>
    <property type="match status" value="1"/>
</dbReference>
<dbReference type="HOGENOM" id="CLU_047385_3_0_9"/>
<dbReference type="CDD" id="cd09699">
    <property type="entry name" value="Csm6_III-A"/>
    <property type="match status" value="1"/>
</dbReference>
<dbReference type="SMR" id="Q5HK94"/>
<proteinExistence type="evidence at protein level"/>
<dbReference type="RefSeq" id="WP_002486034.1">
    <property type="nucleotide sequence ID" value="NC_002976.3"/>
</dbReference>
<reference evidence="3 4" key="1">
    <citation type="journal article" date="2005" name="J. Bacteriol.">
        <title>Insights on evolution of virulence and resistance from the complete genome analysis of an early methicillin-resistant Staphylococcus aureus strain and a biofilm-producing methicillin-resistant Staphylococcus epidermidis strain.</title>
        <authorList>
            <person name="Gill S.R."/>
            <person name="Fouts D.E."/>
            <person name="Archer G.L."/>
            <person name="Mongodin E.F."/>
            <person name="Deboy R.T."/>
            <person name="Ravel J."/>
            <person name="Paulsen I.T."/>
            <person name="Kolonay J.F."/>
            <person name="Brinkac L."/>
            <person name="Beanan M."/>
            <person name="Dodson R.J."/>
            <person name="Daugherty S.C."/>
            <person name="Madupu R."/>
            <person name="Angiuoli S.V."/>
            <person name="Durkin A.S."/>
            <person name="Haft D.H."/>
            <person name="Vamathevan J."/>
            <person name="Khouri H."/>
            <person name="Utterback T."/>
            <person name="Lee C."/>
            <person name="Dimitrov G."/>
            <person name="Jiang L."/>
            <person name="Qin H."/>
            <person name="Weidman J."/>
            <person name="Tran K."/>
            <person name="Kang K."/>
            <person name="Hance I.R."/>
            <person name="Nelson K.E."/>
            <person name="Fraser C.M."/>
        </authorList>
    </citation>
    <scope>NUCLEOTIDE SEQUENCE [LARGE SCALE GENOMIC DNA]</scope>
    <source>
        <strain evidence="4">ATCC 35984 / RP62A</strain>
    </source>
</reference>
<feature type="domain" description="Csm6 HEPN" evidence="1">
    <location>
        <begin position="249"/>
        <end position="419"/>
    </location>
</feature>
<dbReference type="PDB" id="5YJC">
    <property type="method" value="X-ray"/>
    <property type="resolution" value="2.01 A"/>
    <property type="chains" value="A/B=147-422"/>
</dbReference>
<dbReference type="PDBsum" id="5YJC"/>
<dbReference type="STRING" id="176279.SERP2456"/>
<dbReference type="KEGG" id="ser:SERP2456"/>
<keyword evidence="4" id="KW-1185">Reference proteome</keyword>
<dbReference type="InterPro" id="IPR053941">
    <property type="entry name" value="Csm6_HEPN"/>
</dbReference>
<name>Q5HK94_STAEQ</name>
<sequence>MKILFSPIGNSDPWRNDRDGAMLHIVRHYNLDKVVLYFTRTIWEGNENRKGHKIYEWEKIIQTVSPNTEVEIIIENVDNAQDYDVFKEKFHKYLKIIEDSYEDCEIILNVTSGTPQMESTLCLEYIVYPENKKCVQVSTPTKDSNAGIEYSNPKDKVEEFEIVNEVEKKSEKRCKEINILSFREAMIRSQILGLIDNYDYEGALNLVSNQKSFRNGKLLRKKLLSLTKQIKTHEVFPEINEKYRDDALKKSLFHYLLLNMRYNRLDVAETLIRVKSIAEFILKTYIEIHWPTLIIEKDGKPYLNDEDNLSFVYKYNLLLEKRKQNFDVSRILGLPAFIDILTILEPNSQLLKEVNAVNDINGLRNSIAHNLDTLNLDKNKNYKKIMLSVEAIKNMLHISFPEIEEEDYNYFEEKNKEFKELL</sequence>
<dbReference type="AlphaFoldDB" id="Q5HK94"/>
<dbReference type="NCBIfam" id="TIGR02672">
    <property type="entry name" value="cas_csm6"/>
    <property type="match status" value="1"/>
</dbReference>
<reference evidence="5" key="2">
    <citation type="submission" date="2017-10" db="PDB data bank">
        <title>Structural insights into the CRISPR-Cas-associated ribonuclease activity of Staphylococcus epidermidis Csm3 and Csm6.</title>
        <authorList>
            <person name="Zhao Y.Q."/>
            <person name="Gu Y.J."/>
            <person name="Zhu X.F."/>
            <person name="Cheng W."/>
        </authorList>
    </citation>
    <scope>X-RAY CRYSTALLOGRAPHY (2.01 ANGSTROMS) OF 147-422</scope>
</reference>
<evidence type="ECO:0000259" key="2">
    <source>
        <dbReference type="Pfam" id="PF22208"/>
    </source>
</evidence>
<gene>
    <name evidence="3" type="ordered locus">SERP2456</name>
</gene>
<evidence type="ECO:0000313" key="4">
    <source>
        <dbReference type="Proteomes" id="UP000000531"/>
    </source>
</evidence>
<accession>Q5HK94</accession>
<dbReference type="Proteomes" id="UP000000531">
    <property type="component" value="Chromosome"/>
</dbReference>
<dbReference type="Pfam" id="PF22206">
    <property type="entry name" value="Cas_Csm6_6H"/>
    <property type="match status" value="1"/>
</dbReference>
<dbReference type="eggNOG" id="ENOG502Z9RR">
    <property type="taxonomic scope" value="Bacteria"/>
</dbReference>
<dbReference type="InterPro" id="IPR013489">
    <property type="entry name" value="CRISPR-assoc_prot_Csm6"/>
</dbReference>
<dbReference type="Pfam" id="PF09659">
    <property type="entry name" value="Cas_Csm6_HEPN"/>
    <property type="match status" value="1"/>
</dbReference>
<dbReference type="InterPro" id="IPR053955">
    <property type="entry name" value="Csm6_CARF"/>
</dbReference>
<evidence type="ECO:0000313" key="3">
    <source>
        <dbReference type="EMBL" id="AAW53325.1"/>
    </source>
</evidence>